<sequence length="458" mass="50443">MKEVRYIKDCLRHAVITSRVADSPQLRTAVRSLLDILITGEVAAQDALLERIHALHNDAVPLIAGFHAHWAPKIAATPTLPLAAVDHFRDPSWPKSGQKTILEQSRLNHALLPEDDDDDDWEDEDLDEAETSSDSGASDVSHPAVASPDHGGDWNMDEDDEDCIEGVEACNEQDLSFESGDQVAIGSGSDGDAASMCSGQEEDYFPSPAPPISDVLGTRSRSMRKQVELRLDNQQEPISLAADTVLRTYTTGHLGPDFPTFAMAVAAVQIEHQKIAEDPVMKSVKTLRARSNTFTPTYTRRAIAVLLNILKDPAFDFVANNAQTTAIDLSSRVAQLRNEIPFYLASSAVHEHPTGFVIAGWELFTAVARDFHSLRDELESKLKLPHLREQARMEDLQHVKDVLAEILHVDSILDFAMPLFEHSCGGSNVLFHEEVLDSSVGARSSHNQRSDTLYSGWS</sequence>
<evidence type="ECO:0000313" key="2">
    <source>
        <dbReference type="EMBL" id="GAT45644.1"/>
    </source>
</evidence>
<protein>
    <submittedName>
        <fullName evidence="2">Uncharacterized protein</fullName>
    </submittedName>
</protein>
<evidence type="ECO:0000256" key="1">
    <source>
        <dbReference type="SAM" id="MobiDB-lite"/>
    </source>
</evidence>
<organism evidence="2 3">
    <name type="scientific">Mycena chlorophos</name>
    <name type="common">Agaric fungus</name>
    <name type="synonym">Agaricus chlorophos</name>
    <dbReference type="NCBI Taxonomy" id="658473"/>
    <lineage>
        <taxon>Eukaryota</taxon>
        <taxon>Fungi</taxon>
        <taxon>Dikarya</taxon>
        <taxon>Basidiomycota</taxon>
        <taxon>Agaricomycotina</taxon>
        <taxon>Agaricomycetes</taxon>
        <taxon>Agaricomycetidae</taxon>
        <taxon>Agaricales</taxon>
        <taxon>Marasmiineae</taxon>
        <taxon>Mycenaceae</taxon>
        <taxon>Mycena</taxon>
    </lineage>
</organism>
<feature type="compositionally biased region" description="Acidic residues" evidence="1">
    <location>
        <begin position="113"/>
        <end position="131"/>
    </location>
</feature>
<reference evidence="2" key="1">
    <citation type="submission" date="2014-09" db="EMBL/GenBank/DDBJ databases">
        <title>Genome sequence of the luminous mushroom Mycena chlorophos for searching fungal bioluminescence genes.</title>
        <authorList>
            <person name="Tanaka Y."/>
            <person name="Kasuga D."/>
            <person name="Oba Y."/>
            <person name="Hase S."/>
            <person name="Sato K."/>
            <person name="Oba Y."/>
            <person name="Sakakibara Y."/>
        </authorList>
    </citation>
    <scope>NUCLEOTIDE SEQUENCE</scope>
</reference>
<feature type="region of interest" description="Disordered" evidence="1">
    <location>
        <begin position="111"/>
        <end position="159"/>
    </location>
</feature>
<accession>A0ABQ0L3C1</accession>
<dbReference type="EMBL" id="DF841629">
    <property type="protein sequence ID" value="GAT45644.1"/>
    <property type="molecule type" value="Genomic_DNA"/>
</dbReference>
<name>A0ABQ0L3C1_MYCCL</name>
<keyword evidence="3" id="KW-1185">Reference proteome</keyword>
<proteinExistence type="predicted"/>
<gene>
    <name evidence="2" type="ORF">MCHLO_03209</name>
</gene>
<evidence type="ECO:0000313" key="3">
    <source>
        <dbReference type="Proteomes" id="UP000815677"/>
    </source>
</evidence>
<dbReference type="Proteomes" id="UP000815677">
    <property type="component" value="Unassembled WGS sequence"/>
</dbReference>